<dbReference type="EMBL" id="GL883018">
    <property type="protein sequence ID" value="EGG18696.1"/>
    <property type="molecule type" value="Genomic_DNA"/>
</dbReference>
<dbReference type="Proteomes" id="UP000007797">
    <property type="component" value="Unassembled WGS sequence"/>
</dbReference>
<dbReference type="Gene3D" id="3.80.10.10">
    <property type="entry name" value="Ribonuclease Inhibitor"/>
    <property type="match status" value="1"/>
</dbReference>
<dbReference type="RefSeq" id="XP_004366600.1">
    <property type="nucleotide sequence ID" value="XM_004366543.1"/>
</dbReference>
<gene>
    <name evidence="1" type="ORF">DFA_04192</name>
</gene>
<protein>
    <submittedName>
        <fullName evidence="1">Uncharacterized protein</fullName>
    </submittedName>
</protein>
<dbReference type="KEGG" id="dfa:DFA_04192"/>
<reference evidence="2" key="1">
    <citation type="journal article" date="2011" name="Genome Res.">
        <title>Phylogeny-wide analysis of social amoeba genomes highlights ancient origins for complex intercellular communication.</title>
        <authorList>
            <person name="Heidel A.J."/>
            <person name="Lawal H.M."/>
            <person name="Felder M."/>
            <person name="Schilde C."/>
            <person name="Helps N.R."/>
            <person name="Tunggal B."/>
            <person name="Rivero F."/>
            <person name="John U."/>
            <person name="Schleicher M."/>
            <person name="Eichinger L."/>
            <person name="Platzer M."/>
            <person name="Noegel A.A."/>
            <person name="Schaap P."/>
            <person name="Gloeckner G."/>
        </authorList>
    </citation>
    <scope>NUCLEOTIDE SEQUENCE [LARGE SCALE GENOMIC DNA]</scope>
    <source>
        <strain evidence="2">SH3</strain>
    </source>
</reference>
<evidence type="ECO:0000313" key="2">
    <source>
        <dbReference type="Proteomes" id="UP000007797"/>
    </source>
</evidence>
<dbReference type="InterPro" id="IPR032675">
    <property type="entry name" value="LRR_dom_sf"/>
</dbReference>
<accession>F4Q1J5</accession>
<name>F4Q1J5_CACFS</name>
<organism evidence="1 2">
    <name type="scientific">Cavenderia fasciculata</name>
    <name type="common">Slime mold</name>
    <name type="synonym">Dictyostelium fasciculatum</name>
    <dbReference type="NCBI Taxonomy" id="261658"/>
    <lineage>
        <taxon>Eukaryota</taxon>
        <taxon>Amoebozoa</taxon>
        <taxon>Evosea</taxon>
        <taxon>Eumycetozoa</taxon>
        <taxon>Dictyostelia</taxon>
        <taxon>Acytosteliales</taxon>
        <taxon>Cavenderiaceae</taxon>
        <taxon>Cavenderia</taxon>
    </lineage>
</organism>
<dbReference type="AlphaFoldDB" id="F4Q1J5"/>
<proteinExistence type="predicted"/>
<dbReference type="SUPFAM" id="SSF52047">
    <property type="entry name" value="RNI-like"/>
    <property type="match status" value="1"/>
</dbReference>
<dbReference type="PANTHER" id="PTHR32423">
    <property type="entry name" value="SAP DOMAIN-CONTAINING PROTEIN-RELATED"/>
    <property type="match status" value="1"/>
</dbReference>
<keyword evidence="2" id="KW-1185">Reference proteome</keyword>
<sequence>MKDQLSPYIQSCIISRLLGGLNNAHHHGGKDTFRGSDFWYIVFHGEKKRLVEPITSTSIIDIALVSKWWLHVVRQRSTSVHFRGHLDSVILQSIHSSPHSLYSSNNIDTIKWTLALKDEPPLKKMDYETQLIHLPPKLQTINVQCNGNVNVQVMESLKSIQTRYPHIVINTEFVSIGQEYYSSIHQWPKSLKGFTPNTASLGFYDFQSNHPDDDSPLQYTKENNLFDMIRDLQPQSLNLYTDQFRQMHSVYKSLFKQLCASSSTPLKHLSINTDHVELCELKHLPSHLESLKLDIGTIPLYGPPPNEDYSPIFYRFESSMQDWISFCNSIANNRCLKRLHLYDHHYDCHEPLDQEKLNIFQSAFDGIWSGGGGSEKLGMVPNNNIDYLALVSMPNVMSSNLWSTLCDNNNITKLILAHGTVTNAMVPLLANLIATNTTITVLSIRGNELLTTEELEDAFVENKTITVLDIGLNFCKEQDEYYFFDALLSSDTVQYLFLDKKFRKYKPCFETIPYFTQSKSLIEFILDKRGLFDSPYFNNSSLK</sequence>
<evidence type="ECO:0000313" key="1">
    <source>
        <dbReference type="EMBL" id="EGG18696.1"/>
    </source>
</evidence>
<dbReference type="GeneID" id="14870670"/>
<dbReference type="OrthoDB" id="24497at2759"/>